<accession>A0AA94L0J8</accession>
<name>A0AA94L0J8_9MICO</name>
<proteinExistence type="predicted"/>
<feature type="transmembrane region" description="Helical" evidence="4">
    <location>
        <begin position="103"/>
        <end position="126"/>
    </location>
</feature>
<reference evidence="6 7" key="1">
    <citation type="submission" date="2016-10" db="EMBL/GenBank/DDBJ databases">
        <authorList>
            <person name="Varghese N."/>
            <person name="Submissions S."/>
        </authorList>
    </citation>
    <scope>NUCLEOTIDE SEQUENCE [LARGE SCALE GENOMIC DNA]</scope>
    <source>
        <strain evidence="6 7">IAM 15147</strain>
    </source>
</reference>
<keyword evidence="2" id="KW-0804">Transcription</keyword>
<dbReference type="InterPro" id="IPR027383">
    <property type="entry name" value="Znf_put"/>
</dbReference>
<sequence>MSQAHEHFSDWDAAYVIGALSPSDRRAFEEHLEGCERCARAVAEIAPTLGLLARVDPGRAESMLDEQRDDAAEPGERSASSMLTRDALLERAAREGRMRRTRWAGMLAAAAVLVVALVVSLGGLLVPVSSRGDVRAAELVAAGDLPLTASVELDPVGWGTRIELECSYRGSGGPVDGRPYVLVVVDRDGAGSQISSWRAAPGSTARLSAGTALDVADIAAVEIRAEGSGDVLMRAELDEG</sequence>
<dbReference type="Pfam" id="PF13490">
    <property type="entry name" value="zf-HC2"/>
    <property type="match status" value="1"/>
</dbReference>
<feature type="region of interest" description="Disordered" evidence="3">
    <location>
        <begin position="62"/>
        <end position="81"/>
    </location>
</feature>
<protein>
    <submittedName>
        <fullName evidence="6">Zinc-finger</fullName>
    </submittedName>
</protein>
<evidence type="ECO:0000256" key="4">
    <source>
        <dbReference type="SAM" id="Phobius"/>
    </source>
</evidence>
<feature type="domain" description="Putative zinc-finger" evidence="5">
    <location>
        <begin position="15"/>
        <end position="39"/>
    </location>
</feature>
<dbReference type="Proteomes" id="UP000198506">
    <property type="component" value="Unassembled WGS sequence"/>
</dbReference>
<dbReference type="RefSeq" id="WP_092919333.1">
    <property type="nucleotide sequence ID" value="NZ_FOZN01000004.1"/>
</dbReference>
<evidence type="ECO:0000259" key="5">
    <source>
        <dbReference type="Pfam" id="PF13490"/>
    </source>
</evidence>
<evidence type="ECO:0000313" key="6">
    <source>
        <dbReference type="EMBL" id="SFS18168.1"/>
    </source>
</evidence>
<evidence type="ECO:0000256" key="2">
    <source>
        <dbReference type="ARBA" id="ARBA00023163"/>
    </source>
</evidence>
<dbReference type="InterPro" id="IPR041916">
    <property type="entry name" value="Anti_sigma_zinc_sf"/>
</dbReference>
<gene>
    <name evidence="6" type="ORF">SAMN04487783_2553</name>
</gene>
<dbReference type="AlphaFoldDB" id="A0AA94L0J8"/>
<dbReference type="GO" id="GO:0008270">
    <property type="term" value="F:zinc ion binding"/>
    <property type="evidence" value="ECO:0007669"/>
    <property type="project" value="UniProtKB-KW"/>
</dbReference>
<evidence type="ECO:0000256" key="3">
    <source>
        <dbReference type="SAM" id="MobiDB-lite"/>
    </source>
</evidence>
<evidence type="ECO:0000313" key="7">
    <source>
        <dbReference type="Proteomes" id="UP000198506"/>
    </source>
</evidence>
<keyword evidence="7" id="KW-1185">Reference proteome</keyword>
<keyword evidence="6" id="KW-0479">Metal-binding</keyword>
<comment type="caution">
    <text evidence="6">The sequence shown here is derived from an EMBL/GenBank/DDBJ whole genome shotgun (WGS) entry which is preliminary data.</text>
</comment>
<evidence type="ECO:0000256" key="1">
    <source>
        <dbReference type="ARBA" id="ARBA00023015"/>
    </source>
</evidence>
<keyword evidence="6" id="KW-0863">Zinc-finger</keyword>
<keyword evidence="4" id="KW-0812">Transmembrane</keyword>
<dbReference type="EMBL" id="FOZN01000004">
    <property type="protein sequence ID" value="SFS18168.1"/>
    <property type="molecule type" value="Genomic_DNA"/>
</dbReference>
<dbReference type="Gene3D" id="1.10.10.1320">
    <property type="entry name" value="Anti-sigma factor, zinc-finger domain"/>
    <property type="match status" value="1"/>
</dbReference>
<organism evidence="6 7">
    <name type="scientific">Agrococcus baldri</name>
    <dbReference type="NCBI Taxonomy" id="153730"/>
    <lineage>
        <taxon>Bacteria</taxon>
        <taxon>Bacillati</taxon>
        <taxon>Actinomycetota</taxon>
        <taxon>Actinomycetes</taxon>
        <taxon>Micrococcales</taxon>
        <taxon>Microbacteriaceae</taxon>
        <taxon>Agrococcus</taxon>
    </lineage>
</organism>
<keyword evidence="4" id="KW-1133">Transmembrane helix</keyword>
<keyword evidence="1" id="KW-0805">Transcription regulation</keyword>
<keyword evidence="6" id="KW-0862">Zinc</keyword>
<keyword evidence="4" id="KW-0472">Membrane</keyword>
<feature type="compositionally biased region" description="Basic and acidic residues" evidence="3">
    <location>
        <begin position="65"/>
        <end position="76"/>
    </location>
</feature>